<evidence type="ECO:0000313" key="3">
    <source>
        <dbReference type="Proteomes" id="UP000799440"/>
    </source>
</evidence>
<dbReference type="EMBL" id="MU006600">
    <property type="protein sequence ID" value="KAF2743149.1"/>
    <property type="molecule type" value="Genomic_DNA"/>
</dbReference>
<reference evidence="2" key="1">
    <citation type="journal article" date="2020" name="Stud. Mycol.">
        <title>101 Dothideomycetes genomes: a test case for predicting lifestyles and emergence of pathogens.</title>
        <authorList>
            <person name="Haridas S."/>
            <person name="Albert R."/>
            <person name="Binder M."/>
            <person name="Bloem J."/>
            <person name="Labutti K."/>
            <person name="Salamov A."/>
            <person name="Andreopoulos B."/>
            <person name="Baker S."/>
            <person name="Barry K."/>
            <person name="Bills G."/>
            <person name="Bluhm B."/>
            <person name="Cannon C."/>
            <person name="Castanera R."/>
            <person name="Culley D."/>
            <person name="Daum C."/>
            <person name="Ezra D."/>
            <person name="Gonzalez J."/>
            <person name="Henrissat B."/>
            <person name="Kuo A."/>
            <person name="Liang C."/>
            <person name="Lipzen A."/>
            <person name="Lutzoni F."/>
            <person name="Magnuson J."/>
            <person name="Mondo S."/>
            <person name="Nolan M."/>
            <person name="Ohm R."/>
            <person name="Pangilinan J."/>
            <person name="Park H.-J."/>
            <person name="Ramirez L."/>
            <person name="Alfaro M."/>
            <person name="Sun H."/>
            <person name="Tritt A."/>
            <person name="Yoshinaga Y."/>
            <person name="Zwiers L.-H."/>
            <person name="Turgeon B."/>
            <person name="Goodwin S."/>
            <person name="Spatafora J."/>
            <person name="Crous P."/>
            <person name="Grigoriev I."/>
        </authorList>
    </citation>
    <scope>NUCLEOTIDE SEQUENCE</scope>
    <source>
        <strain evidence="2">CBS 119925</strain>
    </source>
</reference>
<organism evidence="2 3">
    <name type="scientific">Sporormia fimetaria CBS 119925</name>
    <dbReference type="NCBI Taxonomy" id="1340428"/>
    <lineage>
        <taxon>Eukaryota</taxon>
        <taxon>Fungi</taxon>
        <taxon>Dikarya</taxon>
        <taxon>Ascomycota</taxon>
        <taxon>Pezizomycotina</taxon>
        <taxon>Dothideomycetes</taxon>
        <taxon>Pleosporomycetidae</taxon>
        <taxon>Pleosporales</taxon>
        <taxon>Sporormiaceae</taxon>
        <taxon>Sporormia</taxon>
    </lineage>
</organism>
<evidence type="ECO:0000256" key="1">
    <source>
        <dbReference type="SAM" id="MobiDB-lite"/>
    </source>
</evidence>
<name>A0A6A6UZI6_9PLEO</name>
<feature type="compositionally biased region" description="Basic and acidic residues" evidence="1">
    <location>
        <begin position="41"/>
        <end position="57"/>
    </location>
</feature>
<feature type="region of interest" description="Disordered" evidence="1">
    <location>
        <begin position="138"/>
        <end position="157"/>
    </location>
</feature>
<accession>A0A6A6UZI6</accession>
<sequence length="157" mass="17955">MYTNQLPHLSTLQERTMALPEAVELRLIPMPLRTAFHRMGSEGRTFHKKQKVSDTREKHGKARRSRPTGMEDAASPMAASTSMDQPLSDNDTEPQMILHLRGYIPDPWDKRDPGHGKGYWFKETWTHLPTCKCFSCKPRRPSELRHSATTKPSGRSS</sequence>
<evidence type="ECO:0000313" key="2">
    <source>
        <dbReference type="EMBL" id="KAF2743149.1"/>
    </source>
</evidence>
<feature type="region of interest" description="Disordered" evidence="1">
    <location>
        <begin position="41"/>
        <end position="95"/>
    </location>
</feature>
<keyword evidence="3" id="KW-1185">Reference proteome</keyword>
<gene>
    <name evidence="2" type="ORF">M011DRAFT_247880</name>
</gene>
<protein>
    <submittedName>
        <fullName evidence="2">Uncharacterized protein</fullName>
    </submittedName>
</protein>
<feature type="compositionally biased region" description="Polar residues" evidence="1">
    <location>
        <begin position="78"/>
        <end position="89"/>
    </location>
</feature>
<feature type="compositionally biased region" description="Polar residues" evidence="1">
    <location>
        <begin position="147"/>
        <end position="157"/>
    </location>
</feature>
<dbReference type="AlphaFoldDB" id="A0A6A6UZI6"/>
<proteinExistence type="predicted"/>
<dbReference type="Proteomes" id="UP000799440">
    <property type="component" value="Unassembled WGS sequence"/>
</dbReference>